<dbReference type="EMBL" id="CP001326">
    <property type="protein sequence ID" value="ACO63311.1"/>
    <property type="molecule type" value="Genomic_DNA"/>
</dbReference>
<dbReference type="InParanoid" id="C1E5T8"/>
<feature type="region of interest" description="Disordered" evidence="1">
    <location>
        <begin position="1"/>
        <end position="86"/>
    </location>
</feature>
<organism evidence="2 3">
    <name type="scientific">Micromonas commoda (strain RCC299 / NOUM17 / CCMP2709)</name>
    <name type="common">Picoplanktonic green alga</name>
    <dbReference type="NCBI Taxonomy" id="296587"/>
    <lineage>
        <taxon>Eukaryota</taxon>
        <taxon>Viridiplantae</taxon>
        <taxon>Chlorophyta</taxon>
        <taxon>Mamiellophyceae</taxon>
        <taxon>Mamiellales</taxon>
        <taxon>Mamiellaceae</taxon>
        <taxon>Micromonas</taxon>
    </lineage>
</organism>
<sequence>MAGKGGAKAARQVAAADSVPPSNNVSADAVKTIVKPPGVTAFRPRVPAPTLDGGGSPEPGSSAGGSPGSTGGAATPSPGRIANAASRLQAQLSQFTEGLARTDAMLLAGTEELTRSTERQSKSAYDFTGSMLGMVRDSHANVSAAKTRVQAQRKAFNDLNAERDSLRVEKESLAHAVEDAAARLADKDAELEVVNESRRILEKEVDAKAKRLAQTEAKVESLNDQNAQLGAQIAAKEREVNDAEARRRELSARHEELERTLAAAQLARDRASAKATALEEANAALEEEIAAGEEAVLALQRQTEESFSALQADREALLARNDALQRQMRESQARLDAVREEAAAIIAEEQGRTEELEAAYEETLLELEEKGGEGTLRPMLVEAQNREREALDRVEELERKLRELRTTRG</sequence>
<feature type="compositionally biased region" description="Gly residues" evidence="1">
    <location>
        <begin position="52"/>
        <end position="71"/>
    </location>
</feature>
<keyword evidence="3" id="KW-1185">Reference proteome</keyword>
<dbReference type="Gene3D" id="1.10.287.1490">
    <property type="match status" value="1"/>
</dbReference>
<dbReference type="GeneID" id="8243720"/>
<reference evidence="2 3" key="1">
    <citation type="journal article" date="2009" name="Science">
        <title>Green evolution and dynamic adaptations revealed by genomes of the marine picoeukaryotes Micromonas.</title>
        <authorList>
            <person name="Worden A.Z."/>
            <person name="Lee J.H."/>
            <person name="Mock T."/>
            <person name="Rouze P."/>
            <person name="Simmons M.P."/>
            <person name="Aerts A.L."/>
            <person name="Allen A.E."/>
            <person name="Cuvelier M.L."/>
            <person name="Derelle E."/>
            <person name="Everett M.V."/>
            <person name="Foulon E."/>
            <person name="Grimwood J."/>
            <person name="Gundlach H."/>
            <person name="Henrissat B."/>
            <person name="Napoli C."/>
            <person name="McDonald S.M."/>
            <person name="Parker M.S."/>
            <person name="Rombauts S."/>
            <person name="Salamov A."/>
            <person name="Von Dassow P."/>
            <person name="Badger J.H."/>
            <person name="Coutinho P.M."/>
            <person name="Demir E."/>
            <person name="Dubchak I."/>
            <person name="Gentemann C."/>
            <person name="Eikrem W."/>
            <person name="Gready J.E."/>
            <person name="John U."/>
            <person name="Lanier W."/>
            <person name="Lindquist E.A."/>
            <person name="Lucas S."/>
            <person name="Mayer K.F."/>
            <person name="Moreau H."/>
            <person name="Not F."/>
            <person name="Otillar R."/>
            <person name="Panaud O."/>
            <person name="Pangilinan J."/>
            <person name="Paulsen I."/>
            <person name="Piegu B."/>
            <person name="Poliakov A."/>
            <person name="Robbens S."/>
            <person name="Schmutz J."/>
            <person name="Toulza E."/>
            <person name="Wyss T."/>
            <person name="Zelensky A."/>
            <person name="Zhou K."/>
            <person name="Armbrust E.V."/>
            <person name="Bhattacharya D."/>
            <person name="Goodenough U.W."/>
            <person name="Van de Peer Y."/>
            <person name="Grigoriev I.V."/>
        </authorList>
    </citation>
    <scope>NUCLEOTIDE SEQUENCE [LARGE SCALE GENOMIC DNA]</scope>
    <source>
        <strain evidence="3">RCC299 / NOUM17</strain>
    </source>
</reference>
<feature type="compositionally biased region" description="Basic and acidic residues" evidence="1">
    <location>
        <begin position="235"/>
        <end position="254"/>
    </location>
</feature>
<dbReference type="STRING" id="296587.C1E5T8"/>
<dbReference type="KEGG" id="mis:MICPUN_58432"/>
<feature type="compositionally biased region" description="Low complexity" evidence="1">
    <location>
        <begin position="7"/>
        <end position="16"/>
    </location>
</feature>
<feature type="region of interest" description="Disordered" evidence="1">
    <location>
        <begin position="233"/>
        <end position="254"/>
    </location>
</feature>
<evidence type="ECO:0000256" key="1">
    <source>
        <dbReference type="SAM" id="MobiDB-lite"/>
    </source>
</evidence>
<evidence type="ECO:0000313" key="3">
    <source>
        <dbReference type="Proteomes" id="UP000002009"/>
    </source>
</evidence>
<gene>
    <name evidence="2" type="ORF">MICPUN_58432</name>
</gene>
<dbReference type="RefSeq" id="XP_002502053.1">
    <property type="nucleotide sequence ID" value="XM_002502007.1"/>
</dbReference>
<accession>C1E5T8</accession>
<protein>
    <submittedName>
        <fullName evidence="2">Uncharacterized protein</fullName>
    </submittedName>
</protein>
<dbReference type="AlphaFoldDB" id="C1E5T8"/>
<name>C1E5T8_MICCC</name>
<evidence type="ECO:0000313" key="2">
    <source>
        <dbReference type="EMBL" id="ACO63311.1"/>
    </source>
</evidence>
<proteinExistence type="predicted"/>
<dbReference type="OMA" id="RQSKSAY"/>
<dbReference type="Proteomes" id="UP000002009">
    <property type="component" value="Chromosome 5"/>
</dbReference>